<dbReference type="STRING" id="1423755.FC40_GL000722"/>
<dbReference type="GO" id="GO:0016747">
    <property type="term" value="F:acyltransferase activity, transferring groups other than amino-acyl groups"/>
    <property type="evidence" value="ECO:0007669"/>
    <property type="project" value="InterPro"/>
</dbReference>
<comment type="caution">
    <text evidence="2">The sequence shown here is derived from an EMBL/GenBank/DDBJ whole genome shotgun (WGS) entry which is preliminary data.</text>
</comment>
<feature type="domain" description="N-acetyltransferase" evidence="1">
    <location>
        <begin position="34"/>
        <end position="97"/>
    </location>
</feature>
<organism evidence="2 3">
    <name type="scientific">Ligilactobacillus hayakitensis DSM 18933 = JCM 14209</name>
    <dbReference type="NCBI Taxonomy" id="1423755"/>
    <lineage>
        <taxon>Bacteria</taxon>
        <taxon>Bacillati</taxon>
        <taxon>Bacillota</taxon>
        <taxon>Bacilli</taxon>
        <taxon>Lactobacillales</taxon>
        <taxon>Lactobacillaceae</taxon>
        <taxon>Ligilactobacillus</taxon>
    </lineage>
</organism>
<keyword evidence="3" id="KW-1185">Reference proteome</keyword>
<dbReference type="PATRIC" id="fig|1423755.3.peg.776"/>
<dbReference type="RefSeq" id="WP_025022492.1">
    <property type="nucleotide sequence ID" value="NZ_AZGD01000090.1"/>
</dbReference>
<dbReference type="OrthoDB" id="2189687at2"/>
<proteinExistence type="predicted"/>
<evidence type="ECO:0000313" key="2">
    <source>
        <dbReference type="EMBL" id="KRM18933.1"/>
    </source>
</evidence>
<dbReference type="SUPFAM" id="SSF55729">
    <property type="entry name" value="Acyl-CoA N-acyltransferases (Nat)"/>
    <property type="match status" value="1"/>
</dbReference>
<protein>
    <recommendedName>
        <fullName evidence="1">N-acetyltransferase domain-containing protein</fullName>
    </recommendedName>
</protein>
<evidence type="ECO:0000259" key="1">
    <source>
        <dbReference type="Pfam" id="PF00583"/>
    </source>
</evidence>
<gene>
    <name evidence="2" type="ORF">FC40_GL000722</name>
</gene>
<accession>A0A0R1WNC1</accession>
<dbReference type="CDD" id="cd04301">
    <property type="entry name" value="NAT_SF"/>
    <property type="match status" value="1"/>
</dbReference>
<dbReference type="InterPro" id="IPR016181">
    <property type="entry name" value="Acyl_CoA_acyltransferase"/>
</dbReference>
<name>A0A0R1WNC1_9LACO</name>
<sequence length="120" mass="14088">MFYKYKRDYEKITMGLLSFIPDLKNVANLKSELVWYQQDENRCIFLWKDNKNNFVGVLGVEIEEEYLLIRQIAVTPSARNKGISFEMLDTLQANYADKKILGSIDTTDIIKKWEMSHATK</sequence>
<dbReference type="EMBL" id="AZGD01000090">
    <property type="protein sequence ID" value="KRM18933.1"/>
    <property type="molecule type" value="Genomic_DNA"/>
</dbReference>
<dbReference type="AlphaFoldDB" id="A0A0R1WNC1"/>
<reference evidence="2 3" key="1">
    <citation type="journal article" date="2015" name="Genome Announc.">
        <title>Expanding the biotechnology potential of lactobacilli through comparative genomics of 213 strains and associated genera.</title>
        <authorList>
            <person name="Sun Z."/>
            <person name="Harris H.M."/>
            <person name="McCann A."/>
            <person name="Guo C."/>
            <person name="Argimon S."/>
            <person name="Zhang W."/>
            <person name="Yang X."/>
            <person name="Jeffery I.B."/>
            <person name="Cooney J.C."/>
            <person name="Kagawa T.F."/>
            <person name="Liu W."/>
            <person name="Song Y."/>
            <person name="Salvetti E."/>
            <person name="Wrobel A."/>
            <person name="Rasinkangas P."/>
            <person name="Parkhill J."/>
            <person name="Rea M.C."/>
            <person name="O'Sullivan O."/>
            <person name="Ritari J."/>
            <person name="Douillard F.P."/>
            <person name="Paul Ross R."/>
            <person name="Yang R."/>
            <person name="Briner A.E."/>
            <person name="Felis G.E."/>
            <person name="de Vos W.M."/>
            <person name="Barrangou R."/>
            <person name="Klaenhammer T.R."/>
            <person name="Caufield P.W."/>
            <person name="Cui Y."/>
            <person name="Zhang H."/>
            <person name="O'Toole P.W."/>
        </authorList>
    </citation>
    <scope>NUCLEOTIDE SEQUENCE [LARGE SCALE GENOMIC DNA]</scope>
    <source>
        <strain evidence="2 3">DSM 18933</strain>
    </source>
</reference>
<dbReference type="Gene3D" id="3.40.630.30">
    <property type="match status" value="1"/>
</dbReference>
<dbReference type="Pfam" id="PF00583">
    <property type="entry name" value="Acetyltransf_1"/>
    <property type="match status" value="1"/>
</dbReference>
<dbReference type="Proteomes" id="UP000051054">
    <property type="component" value="Unassembled WGS sequence"/>
</dbReference>
<dbReference type="eggNOG" id="COG0456">
    <property type="taxonomic scope" value="Bacteria"/>
</dbReference>
<dbReference type="InterPro" id="IPR000182">
    <property type="entry name" value="GNAT_dom"/>
</dbReference>
<evidence type="ECO:0000313" key="3">
    <source>
        <dbReference type="Proteomes" id="UP000051054"/>
    </source>
</evidence>